<evidence type="ECO:0000313" key="1">
    <source>
        <dbReference type="EMBL" id="GBN10135.1"/>
    </source>
</evidence>
<name>A0A4Y2L630_ARAVE</name>
<keyword evidence="2" id="KW-1185">Reference proteome</keyword>
<protein>
    <submittedName>
        <fullName evidence="1">Uncharacterized protein</fullName>
    </submittedName>
</protein>
<reference evidence="1 2" key="1">
    <citation type="journal article" date="2019" name="Sci. Rep.">
        <title>Orb-weaving spider Araneus ventricosus genome elucidates the spidroin gene catalogue.</title>
        <authorList>
            <person name="Kono N."/>
            <person name="Nakamura H."/>
            <person name="Ohtoshi R."/>
            <person name="Moran D.A.P."/>
            <person name="Shinohara A."/>
            <person name="Yoshida Y."/>
            <person name="Fujiwara M."/>
            <person name="Mori M."/>
            <person name="Tomita M."/>
            <person name="Arakawa K."/>
        </authorList>
    </citation>
    <scope>NUCLEOTIDE SEQUENCE [LARGE SCALE GENOMIC DNA]</scope>
</reference>
<organism evidence="1 2">
    <name type="scientific">Araneus ventricosus</name>
    <name type="common">Orbweaver spider</name>
    <name type="synonym">Epeira ventricosa</name>
    <dbReference type="NCBI Taxonomy" id="182803"/>
    <lineage>
        <taxon>Eukaryota</taxon>
        <taxon>Metazoa</taxon>
        <taxon>Ecdysozoa</taxon>
        <taxon>Arthropoda</taxon>
        <taxon>Chelicerata</taxon>
        <taxon>Arachnida</taxon>
        <taxon>Araneae</taxon>
        <taxon>Araneomorphae</taxon>
        <taxon>Entelegynae</taxon>
        <taxon>Araneoidea</taxon>
        <taxon>Araneidae</taxon>
        <taxon>Araneus</taxon>
    </lineage>
</organism>
<gene>
    <name evidence="1" type="ORF">AVEN_4844_1</name>
</gene>
<dbReference type="Proteomes" id="UP000499080">
    <property type="component" value="Unassembled WGS sequence"/>
</dbReference>
<sequence length="108" mass="12066">MCPNISSINRTNVRSYAIGTSHQFQIVLKVYPCVPISPNQQNNCRPLSIRSELPIPNCPKGEPMCPNISSINRTNVRSYAIGTSYQFQIVLKVYPCVPISNQQNTVGR</sequence>
<accession>A0A4Y2L630</accession>
<dbReference type="EMBL" id="BGPR01005433">
    <property type="protein sequence ID" value="GBN10135.1"/>
    <property type="molecule type" value="Genomic_DNA"/>
</dbReference>
<comment type="caution">
    <text evidence="1">The sequence shown here is derived from an EMBL/GenBank/DDBJ whole genome shotgun (WGS) entry which is preliminary data.</text>
</comment>
<proteinExistence type="predicted"/>
<dbReference type="AlphaFoldDB" id="A0A4Y2L630"/>
<evidence type="ECO:0000313" key="2">
    <source>
        <dbReference type="Proteomes" id="UP000499080"/>
    </source>
</evidence>